<dbReference type="PANTHER" id="PTHR10434">
    <property type="entry name" value="1-ACYL-SN-GLYCEROL-3-PHOSPHATE ACYLTRANSFERASE"/>
    <property type="match status" value="1"/>
</dbReference>
<keyword evidence="6" id="KW-1185">Reference proteome</keyword>
<dbReference type="InterPro" id="IPR002123">
    <property type="entry name" value="Plipid/glycerol_acylTrfase"/>
</dbReference>
<comment type="caution">
    <text evidence="5">The sequence shown here is derived from an EMBL/GenBank/DDBJ whole genome shotgun (WGS) entry which is preliminary data.</text>
</comment>
<keyword evidence="1" id="KW-0808">Transferase</keyword>
<accession>A0ABV9S484</accession>
<name>A0ABV9S484_9PSEU</name>
<dbReference type="SUPFAM" id="SSF69593">
    <property type="entry name" value="Glycerol-3-phosphate (1)-acyltransferase"/>
    <property type="match status" value="1"/>
</dbReference>
<dbReference type="SMART" id="SM00563">
    <property type="entry name" value="PlsC"/>
    <property type="match status" value="1"/>
</dbReference>
<feature type="compositionally biased region" description="Basic residues" evidence="3">
    <location>
        <begin position="224"/>
        <end position="234"/>
    </location>
</feature>
<reference evidence="6" key="1">
    <citation type="journal article" date="2019" name="Int. J. Syst. Evol. Microbiol.">
        <title>The Global Catalogue of Microorganisms (GCM) 10K type strain sequencing project: providing services to taxonomists for standard genome sequencing and annotation.</title>
        <authorList>
            <consortium name="The Broad Institute Genomics Platform"/>
            <consortium name="The Broad Institute Genome Sequencing Center for Infectious Disease"/>
            <person name="Wu L."/>
            <person name="Ma J."/>
        </authorList>
    </citation>
    <scope>NUCLEOTIDE SEQUENCE [LARGE SCALE GENOMIC DNA]</scope>
    <source>
        <strain evidence="6">ZS-22-S1</strain>
    </source>
</reference>
<sequence length="234" mass="26021">MTAVVFYPIAWLGKTTMNGAENIRRSGGILLVMNHISHLDPPMDAVFVHRNGRVPRFLAKASLFRVPVFKRMISGAGSIPVYRESASAGDSLVAAREALDNGKLIVIYPEGTITKDPDGWPMRSRTGVARLAVHCLENDVPVITAARWGTRDILHSYTKKFRPFPRKKVTFDVSEPVDLSRFKGRELDNDLLREVTDFLMTRVREQLAGLRDEPAPDGFYSPARAKKKSAGTDG</sequence>
<dbReference type="CDD" id="cd07989">
    <property type="entry name" value="LPLAT_AGPAT-like"/>
    <property type="match status" value="1"/>
</dbReference>
<dbReference type="RefSeq" id="WP_378058740.1">
    <property type="nucleotide sequence ID" value="NZ_JBHSIS010000010.1"/>
</dbReference>
<evidence type="ECO:0000259" key="4">
    <source>
        <dbReference type="SMART" id="SM00563"/>
    </source>
</evidence>
<protein>
    <submittedName>
        <fullName evidence="5">Lysophospholipid acyltransferase family protein</fullName>
    </submittedName>
</protein>
<dbReference type="GO" id="GO:0016746">
    <property type="term" value="F:acyltransferase activity"/>
    <property type="evidence" value="ECO:0007669"/>
    <property type="project" value="UniProtKB-KW"/>
</dbReference>
<dbReference type="Pfam" id="PF01553">
    <property type="entry name" value="Acyltransferase"/>
    <property type="match status" value="1"/>
</dbReference>
<evidence type="ECO:0000256" key="1">
    <source>
        <dbReference type="ARBA" id="ARBA00022679"/>
    </source>
</evidence>
<keyword evidence="2 5" id="KW-0012">Acyltransferase</keyword>
<evidence type="ECO:0000256" key="2">
    <source>
        <dbReference type="ARBA" id="ARBA00023315"/>
    </source>
</evidence>
<dbReference type="Proteomes" id="UP001595859">
    <property type="component" value="Unassembled WGS sequence"/>
</dbReference>
<gene>
    <name evidence="5" type="ORF">ACFPCV_23550</name>
</gene>
<dbReference type="EMBL" id="JBHSIS010000010">
    <property type="protein sequence ID" value="MFC4856493.1"/>
    <property type="molecule type" value="Genomic_DNA"/>
</dbReference>
<evidence type="ECO:0000313" key="5">
    <source>
        <dbReference type="EMBL" id="MFC4856493.1"/>
    </source>
</evidence>
<organism evidence="5 6">
    <name type="scientific">Actinophytocola glycyrrhizae</name>
    <dbReference type="NCBI Taxonomy" id="2044873"/>
    <lineage>
        <taxon>Bacteria</taxon>
        <taxon>Bacillati</taxon>
        <taxon>Actinomycetota</taxon>
        <taxon>Actinomycetes</taxon>
        <taxon>Pseudonocardiales</taxon>
        <taxon>Pseudonocardiaceae</taxon>
    </lineage>
</organism>
<evidence type="ECO:0000313" key="6">
    <source>
        <dbReference type="Proteomes" id="UP001595859"/>
    </source>
</evidence>
<feature type="region of interest" description="Disordered" evidence="3">
    <location>
        <begin position="211"/>
        <end position="234"/>
    </location>
</feature>
<proteinExistence type="predicted"/>
<dbReference type="PANTHER" id="PTHR10434:SF55">
    <property type="entry name" value="POSSIBLE ACYLTRANSFERASE"/>
    <property type="match status" value="1"/>
</dbReference>
<feature type="domain" description="Phospholipid/glycerol acyltransferase" evidence="4">
    <location>
        <begin position="29"/>
        <end position="150"/>
    </location>
</feature>
<evidence type="ECO:0000256" key="3">
    <source>
        <dbReference type="SAM" id="MobiDB-lite"/>
    </source>
</evidence>